<dbReference type="Proteomes" id="UP001066276">
    <property type="component" value="Chromosome 10"/>
</dbReference>
<protein>
    <submittedName>
        <fullName evidence="1">Uncharacterized protein</fullName>
    </submittedName>
</protein>
<accession>A0AAV7MPP7</accession>
<organism evidence="1 2">
    <name type="scientific">Pleurodeles waltl</name>
    <name type="common">Iberian ribbed newt</name>
    <dbReference type="NCBI Taxonomy" id="8319"/>
    <lineage>
        <taxon>Eukaryota</taxon>
        <taxon>Metazoa</taxon>
        <taxon>Chordata</taxon>
        <taxon>Craniata</taxon>
        <taxon>Vertebrata</taxon>
        <taxon>Euteleostomi</taxon>
        <taxon>Amphibia</taxon>
        <taxon>Batrachia</taxon>
        <taxon>Caudata</taxon>
        <taxon>Salamandroidea</taxon>
        <taxon>Salamandridae</taxon>
        <taxon>Pleurodelinae</taxon>
        <taxon>Pleurodeles</taxon>
    </lineage>
</organism>
<evidence type="ECO:0000313" key="1">
    <source>
        <dbReference type="EMBL" id="KAJ1102185.1"/>
    </source>
</evidence>
<gene>
    <name evidence="1" type="ORF">NDU88_007239</name>
</gene>
<comment type="caution">
    <text evidence="1">The sequence shown here is derived from an EMBL/GenBank/DDBJ whole genome shotgun (WGS) entry which is preliminary data.</text>
</comment>
<dbReference type="EMBL" id="JANPWB010000014">
    <property type="protein sequence ID" value="KAJ1102185.1"/>
    <property type="molecule type" value="Genomic_DNA"/>
</dbReference>
<dbReference type="AlphaFoldDB" id="A0AAV7MPP7"/>
<name>A0AAV7MPP7_PLEWA</name>
<sequence>MRVGRSEQLLGLLVLQETGDDGTGLCLTVLAHQTHAACSLELQRGSKVRHVRVGRGVPEEAFDIWPIHAFRKADEADIDSAVSVF</sequence>
<proteinExistence type="predicted"/>
<keyword evidence="2" id="KW-1185">Reference proteome</keyword>
<reference evidence="1" key="1">
    <citation type="journal article" date="2022" name="bioRxiv">
        <title>Sequencing and chromosome-scale assembly of the giantPleurodeles waltlgenome.</title>
        <authorList>
            <person name="Brown T."/>
            <person name="Elewa A."/>
            <person name="Iarovenko S."/>
            <person name="Subramanian E."/>
            <person name="Araus A.J."/>
            <person name="Petzold A."/>
            <person name="Susuki M."/>
            <person name="Suzuki K.-i.T."/>
            <person name="Hayashi T."/>
            <person name="Toyoda A."/>
            <person name="Oliveira C."/>
            <person name="Osipova E."/>
            <person name="Leigh N.D."/>
            <person name="Simon A."/>
            <person name="Yun M.H."/>
        </authorList>
    </citation>
    <scope>NUCLEOTIDE SEQUENCE</scope>
    <source>
        <strain evidence="1">20211129_DDA</strain>
        <tissue evidence="1">Liver</tissue>
    </source>
</reference>
<evidence type="ECO:0000313" key="2">
    <source>
        <dbReference type="Proteomes" id="UP001066276"/>
    </source>
</evidence>